<reference evidence="2 3" key="1">
    <citation type="submission" date="2016-11" db="EMBL/GenBank/DDBJ databases">
        <authorList>
            <person name="Jaros S."/>
            <person name="Januszkiewicz K."/>
            <person name="Wedrychowicz H."/>
        </authorList>
    </citation>
    <scope>NUCLEOTIDE SEQUENCE [LARGE SCALE GENOMIC DNA]</scope>
    <source>
        <strain evidence="2 3">DSM 18119</strain>
    </source>
</reference>
<protein>
    <submittedName>
        <fullName evidence="2">Carbohydrate-binding family 9</fullName>
    </submittedName>
</protein>
<dbReference type="STRING" id="1121884.SAMN02745131_00116"/>
<dbReference type="Gene3D" id="2.60.40.1190">
    <property type="match status" value="1"/>
</dbReference>
<name>A0A1M4SH42_9BACT</name>
<dbReference type="EMBL" id="FQUU01000001">
    <property type="protein sequence ID" value="SHE31531.1"/>
    <property type="molecule type" value="Genomic_DNA"/>
</dbReference>
<accession>A0A1M4SH42</accession>
<dbReference type="SUPFAM" id="SSF49344">
    <property type="entry name" value="CBD9-like"/>
    <property type="match status" value="1"/>
</dbReference>
<evidence type="ECO:0000313" key="3">
    <source>
        <dbReference type="Proteomes" id="UP000184048"/>
    </source>
</evidence>
<dbReference type="AlphaFoldDB" id="A0A1M4SH42"/>
<dbReference type="Pfam" id="PF16011">
    <property type="entry name" value="CBM9_2"/>
    <property type="match status" value="1"/>
</dbReference>
<dbReference type="InterPro" id="IPR010502">
    <property type="entry name" value="Carb-bd_dom_fam9"/>
</dbReference>
<dbReference type="GO" id="GO:0030246">
    <property type="term" value="F:carbohydrate binding"/>
    <property type="evidence" value="ECO:0007669"/>
    <property type="project" value="InterPro"/>
</dbReference>
<organism evidence="2 3">
    <name type="scientific">Flavisolibacter ginsengisoli DSM 18119</name>
    <dbReference type="NCBI Taxonomy" id="1121884"/>
    <lineage>
        <taxon>Bacteria</taxon>
        <taxon>Pseudomonadati</taxon>
        <taxon>Bacteroidota</taxon>
        <taxon>Chitinophagia</taxon>
        <taxon>Chitinophagales</taxon>
        <taxon>Chitinophagaceae</taxon>
        <taxon>Flavisolibacter</taxon>
    </lineage>
</organism>
<dbReference type="OrthoDB" id="9801646at2"/>
<dbReference type="CDD" id="cd09620">
    <property type="entry name" value="CBM9_like_3"/>
    <property type="match status" value="1"/>
</dbReference>
<dbReference type="GO" id="GO:0004553">
    <property type="term" value="F:hydrolase activity, hydrolyzing O-glycosyl compounds"/>
    <property type="evidence" value="ECO:0007669"/>
    <property type="project" value="InterPro"/>
</dbReference>
<proteinExistence type="predicted"/>
<evidence type="ECO:0000259" key="1">
    <source>
        <dbReference type="Pfam" id="PF16011"/>
    </source>
</evidence>
<evidence type="ECO:0000313" key="2">
    <source>
        <dbReference type="EMBL" id="SHE31531.1"/>
    </source>
</evidence>
<keyword evidence="3" id="KW-1185">Reference proteome</keyword>
<dbReference type="RefSeq" id="WP_139256298.1">
    <property type="nucleotide sequence ID" value="NZ_FQUU01000001.1"/>
</dbReference>
<feature type="domain" description="Carbohydrate-binding" evidence="1">
    <location>
        <begin position="42"/>
        <end position="224"/>
    </location>
</feature>
<sequence>MNTVHQLSSAIDTKQPLPIQFIADAAGYSMASVAQALDSMETSFLQYAPWKDSYPYQPVVSFSIAYSQSAIYIKFNVKERYVRAAATEINGPVWQDSCVEFFISFDGKYYYNFEFNCTGTALVGYGSSKTERRLLPAPLIQTIGTYCLIQNKSGDENKYWELTLRIPMQVFLHSSIDNLKGRQCLANFYKCGDLLPEPHFICWKNVDSAEPNFHLLHCFGILDFK</sequence>
<dbReference type="Proteomes" id="UP000184048">
    <property type="component" value="Unassembled WGS sequence"/>
</dbReference>
<dbReference type="GO" id="GO:0016052">
    <property type="term" value="P:carbohydrate catabolic process"/>
    <property type="evidence" value="ECO:0007669"/>
    <property type="project" value="InterPro"/>
</dbReference>
<gene>
    <name evidence="2" type="ORF">SAMN02745131_00116</name>
</gene>